<protein>
    <submittedName>
        <fullName evidence="1">Uncharacterized protein</fullName>
    </submittedName>
</protein>
<dbReference type="EMBL" id="GGEC01066235">
    <property type="protein sequence ID" value="MBX46719.1"/>
    <property type="molecule type" value="Transcribed_RNA"/>
</dbReference>
<organism evidence="1">
    <name type="scientific">Rhizophora mucronata</name>
    <name type="common">Asiatic mangrove</name>
    <dbReference type="NCBI Taxonomy" id="61149"/>
    <lineage>
        <taxon>Eukaryota</taxon>
        <taxon>Viridiplantae</taxon>
        <taxon>Streptophyta</taxon>
        <taxon>Embryophyta</taxon>
        <taxon>Tracheophyta</taxon>
        <taxon>Spermatophyta</taxon>
        <taxon>Magnoliopsida</taxon>
        <taxon>eudicotyledons</taxon>
        <taxon>Gunneridae</taxon>
        <taxon>Pentapetalae</taxon>
        <taxon>rosids</taxon>
        <taxon>fabids</taxon>
        <taxon>Malpighiales</taxon>
        <taxon>Rhizophoraceae</taxon>
        <taxon>Rhizophora</taxon>
    </lineage>
</organism>
<accession>A0A2P2NWC3</accession>
<reference evidence="1" key="1">
    <citation type="submission" date="2018-02" db="EMBL/GenBank/DDBJ databases">
        <title>Rhizophora mucronata_Transcriptome.</title>
        <authorList>
            <person name="Meera S.P."/>
            <person name="Sreeshan A."/>
            <person name="Augustine A."/>
        </authorList>
    </citation>
    <scope>NUCLEOTIDE SEQUENCE</scope>
    <source>
        <tissue evidence="1">Leaf</tissue>
    </source>
</reference>
<proteinExistence type="predicted"/>
<dbReference type="AlphaFoldDB" id="A0A2P2NWC3"/>
<evidence type="ECO:0000313" key="1">
    <source>
        <dbReference type="EMBL" id="MBX46719.1"/>
    </source>
</evidence>
<sequence length="54" mass="6168">MYFFTFNVILFVIACFLVNKKAVNFFVFFTPVALFDITNLAGSSFGWHPLKKGV</sequence>
<name>A0A2P2NWC3_RHIMU</name>